<dbReference type="Pfam" id="PF00534">
    <property type="entry name" value="Glycos_transf_1"/>
    <property type="match status" value="1"/>
</dbReference>
<dbReference type="InterPro" id="IPR001296">
    <property type="entry name" value="Glyco_trans_1"/>
</dbReference>
<dbReference type="EC" id="2.4.1.-" evidence="3"/>
<dbReference type="PANTHER" id="PTHR46401:SF2">
    <property type="entry name" value="GLYCOSYLTRANSFERASE WBBK-RELATED"/>
    <property type="match status" value="1"/>
</dbReference>
<reference evidence="3" key="1">
    <citation type="journal article" date="2006" name="Nature">
        <title>Deciphering the evolution and metabolism of an anammox bacterium from a community genome.</title>
        <authorList>
            <person name="Strous M."/>
            <person name="Pelletier E."/>
            <person name="Mangenot S."/>
            <person name="Rattei T."/>
            <person name="Lehner A."/>
            <person name="Taylor M.W."/>
            <person name="Horn M."/>
            <person name="Daims H."/>
            <person name="Bartol-Mavel D."/>
            <person name="Wincker P."/>
            <person name="Barbe V."/>
            <person name="Fonknechten N."/>
            <person name="Vallenet D."/>
            <person name="Segurens B."/>
            <person name="Schenowitz-Truong C."/>
            <person name="Medigue C."/>
            <person name="Collingro A."/>
            <person name="Snel B."/>
            <person name="Dutilh B.E."/>
            <person name="OpDenCamp H.J.M."/>
            <person name="vanDerDrift C."/>
            <person name="Cirpus I."/>
            <person name="vanDePas-Schoonen K.T."/>
            <person name="Harhangi H.R."/>
            <person name="vanNiftrik L."/>
            <person name="Schmid M."/>
            <person name="Keltjens J."/>
            <person name="vanDeVossenberg J."/>
            <person name="Kartal B."/>
            <person name="Meier H."/>
            <person name="Frishman D."/>
            <person name="Huynen M.A."/>
            <person name="Mewes H."/>
            <person name="Weissenbach J."/>
            <person name="Jetten M.S.M."/>
            <person name="Wagner M."/>
            <person name="LePaslier D."/>
        </authorList>
    </citation>
    <scope>NUCLEOTIDE SEQUENCE</scope>
</reference>
<reference evidence="3" key="2">
    <citation type="submission" date="2006-01" db="EMBL/GenBank/DDBJ databases">
        <authorList>
            <person name="Genoscope"/>
        </authorList>
    </citation>
    <scope>NUCLEOTIDE SEQUENCE</scope>
</reference>
<evidence type="ECO:0000256" key="1">
    <source>
        <dbReference type="ARBA" id="ARBA00022679"/>
    </source>
</evidence>
<organism evidence="3">
    <name type="scientific">Kuenenia stuttgartiensis</name>
    <dbReference type="NCBI Taxonomy" id="174633"/>
    <lineage>
        <taxon>Bacteria</taxon>
        <taxon>Pseudomonadati</taxon>
        <taxon>Planctomycetota</taxon>
        <taxon>Candidatus Brocadiia</taxon>
        <taxon>Candidatus Brocadiales</taxon>
        <taxon>Candidatus Brocadiaceae</taxon>
        <taxon>Candidatus Kuenenia</taxon>
    </lineage>
</organism>
<dbReference type="GO" id="GO:0016757">
    <property type="term" value="F:glycosyltransferase activity"/>
    <property type="evidence" value="ECO:0007669"/>
    <property type="project" value="UniProtKB-KW"/>
</dbReference>
<keyword evidence="3" id="KW-0328">Glycosyltransferase</keyword>
<dbReference type="SUPFAM" id="SSF53756">
    <property type="entry name" value="UDP-Glycosyltransferase/glycogen phosphorylase"/>
    <property type="match status" value="1"/>
</dbReference>
<feature type="domain" description="Glycosyl transferase family 1" evidence="2">
    <location>
        <begin position="238"/>
        <end position="349"/>
    </location>
</feature>
<evidence type="ECO:0000259" key="2">
    <source>
        <dbReference type="Pfam" id="PF00534"/>
    </source>
</evidence>
<sequence>MHTAGINVSSAFTICLTIVKLKKGKMMHIGIVSTWLNRGQATVSRYLRSILDELGHKTFVLARPTRDNDALPKFIAKSDVWEQEGVAHASNFVIPLKEYKEWAVHNSLDLIFFDSNLQFKEIAALRAMGIKTIGRFIWESFGIQHLTGYKKIPLKPFMWKMAGRCLLSNSGIRPMKGAIDAYDIIYSLNKCECTRYADFGVDSPWVPWGCHPELLNSVSKKRGDAIYFYFPGGFQGGRKPIRKTVKAFTQVQNPNIRLIIKAQGERSNTEHIDDFTDKRIIHIKEDLSAKEYYDLFSSCHVCLAPSRWEGLGQHFYEAVSFGLPTITNNIPPHNEVIQDRYNGILVKSHKTGYTASGIPYFDPDVEDLTRAIAELSDPETVEAYARNTVASQKIFSWENTIKHAKDAFGL</sequence>
<dbReference type="CAZy" id="GT4">
    <property type="family name" value="Glycosyltransferase Family 4"/>
</dbReference>
<accession>Q1PUG9</accession>
<evidence type="ECO:0000313" key="3">
    <source>
        <dbReference type="EMBL" id="CAJ70874.1"/>
    </source>
</evidence>
<dbReference type="AlphaFoldDB" id="Q1PUG9"/>
<dbReference type="PANTHER" id="PTHR46401">
    <property type="entry name" value="GLYCOSYLTRANSFERASE WBBK-RELATED"/>
    <property type="match status" value="1"/>
</dbReference>
<gene>
    <name evidence="3" type="ORF">kustb0129</name>
</gene>
<dbReference type="EMBL" id="CT573074">
    <property type="protein sequence ID" value="CAJ70874.1"/>
    <property type="molecule type" value="Genomic_DNA"/>
</dbReference>
<proteinExistence type="predicted"/>
<keyword evidence="1 3" id="KW-0808">Transferase</keyword>
<name>Q1PUG9_KUEST</name>
<protein>
    <submittedName>
        <fullName evidence="3">Similar to glycosyl transferase family 1</fullName>
        <ecNumber evidence="3">2.4.1.-</ecNumber>
    </submittedName>
</protein>
<dbReference type="Gene3D" id="3.40.50.2000">
    <property type="entry name" value="Glycogen Phosphorylase B"/>
    <property type="match status" value="1"/>
</dbReference>